<dbReference type="InterPro" id="IPR036374">
    <property type="entry name" value="OxRdtase_Mopterin-bd_sf"/>
</dbReference>
<dbReference type="CDD" id="cd00321">
    <property type="entry name" value="SO_family_Moco"/>
    <property type="match status" value="1"/>
</dbReference>
<dbReference type="Proteomes" id="UP000033048">
    <property type="component" value="Chromosome"/>
</dbReference>
<dbReference type="PANTHER" id="PTHR43032:SF2">
    <property type="entry name" value="BLL0505 PROTEIN"/>
    <property type="match status" value="1"/>
</dbReference>
<feature type="region of interest" description="Disordered" evidence="1">
    <location>
        <begin position="1"/>
        <end position="20"/>
    </location>
</feature>
<dbReference type="KEGG" id="mmet:MCMEM_0819"/>
<keyword evidence="4" id="KW-1185">Reference proteome</keyword>
<dbReference type="InterPro" id="IPR000572">
    <property type="entry name" value="OxRdtase_Mopterin-bd_dom"/>
</dbReference>
<name>A0A0E3SRN0_METMT</name>
<organism evidence="3 4">
    <name type="scientific">Methanococcoides methylutens MM1</name>
    <dbReference type="NCBI Taxonomy" id="1434104"/>
    <lineage>
        <taxon>Archaea</taxon>
        <taxon>Methanobacteriati</taxon>
        <taxon>Methanobacteriota</taxon>
        <taxon>Stenosarchaea group</taxon>
        <taxon>Methanomicrobia</taxon>
        <taxon>Methanosarcinales</taxon>
        <taxon>Methanosarcinaceae</taxon>
        <taxon>Methanococcoides</taxon>
    </lineage>
</organism>
<reference evidence="3 4" key="1">
    <citation type="submission" date="2014-07" db="EMBL/GenBank/DDBJ databases">
        <title>Methanogenic archaea and the global carbon cycle.</title>
        <authorList>
            <person name="Henriksen J.R."/>
            <person name="Luke J."/>
            <person name="Reinhart S."/>
            <person name="Benedict M.N."/>
            <person name="Youngblut N.D."/>
            <person name="Metcalf M.E."/>
            <person name="Whitaker R.J."/>
            <person name="Metcalf W.W."/>
        </authorList>
    </citation>
    <scope>NUCLEOTIDE SEQUENCE [LARGE SCALE GENOMIC DNA]</scope>
    <source>
        <strain evidence="3 4">MM1</strain>
    </source>
</reference>
<dbReference type="PANTHER" id="PTHR43032">
    <property type="entry name" value="PROTEIN-METHIONINE-SULFOXIDE REDUCTASE"/>
    <property type="match status" value="1"/>
</dbReference>
<dbReference type="EMBL" id="CP009518">
    <property type="protein sequence ID" value="AKB84872.1"/>
    <property type="molecule type" value="Genomic_DNA"/>
</dbReference>
<feature type="domain" description="Oxidoreductase molybdopterin-binding" evidence="2">
    <location>
        <begin position="45"/>
        <end position="189"/>
    </location>
</feature>
<dbReference type="HOGENOM" id="CLU_094953_1_0_2"/>
<proteinExistence type="predicted"/>
<evidence type="ECO:0000313" key="4">
    <source>
        <dbReference type="Proteomes" id="UP000033048"/>
    </source>
</evidence>
<dbReference type="PATRIC" id="fig|1434104.5.peg.884"/>
<sequence>MVSGCVSSDTNDGGDGTYDGEAETLEYQGVKLTPISEQRDNSIKGTPQININTYFLTVDGMVEDPQFLTYEQITSYPNVSKVVMLDCVEGWSYVAKWTGIPVKTLLDEAGVQDGATTVIFYSADGYSTALDLDYLVGNNIILGYELNDVTLPRDHGYPFQLVAEDKYGYKWAKWVTGIEVTDEPYEGYWESRGYNNNADVGGPRFG</sequence>
<dbReference type="Gene3D" id="3.90.420.10">
    <property type="entry name" value="Oxidoreductase, molybdopterin-binding domain"/>
    <property type="match status" value="1"/>
</dbReference>
<evidence type="ECO:0000259" key="2">
    <source>
        <dbReference type="Pfam" id="PF00174"/>
    </source>
</evidence>
<accession>A0A0E3SRN0</accession>
<dbReference type="Pfam" id="PF00174">
    <property type="entry name" value="Oxidored_molyb"/>
    <property type="match status" value="1"/>
</dbReference>
<dbReference type="AlphaFoldDB" id="A0A0E3SRN0"/>
<gene>
    <name evidence="3" type="ORF">MCMEM_0819</name>
</gene>
<protein>
    <submittedName>
        <fullName evidence="3">TMAO/DMSO reductase</fullName>
    </submittedName>
</protein>
<dbReference type="SUPFAM" id="SSF56524">
    <property type="entry name" value="Oxidoreductase molybdopterin-binding domain"/>
    <property type="match status" value="1"/>
</dbReference>
<evidence type="ECO:0000313" key="3">
    <source>
        <dbReference type="EMBL" id="AKB84872.1"/>
    </source>
</evidence>
<evidence type="ECO:0000256" key="1">
    <source>
        <dbReference type="SAM" id="MobiDB-lite"/>
    </source>
</evidence>
<dbReference type="STRING" id="1434104.MCMEM_0819"/>